<evidence type="ECO:0000313" key="2">
    <source>
        <dbReference type="Proteomes" id="UP001153269"/>
    </source>
</evidence>
<dbReference type="EMBL" id="CADEAL010000144">
    <property type="protein sequence ID" value="CAB1415208.1"/>
    <property type="molecule type" value="Genomic_DNA"/>
</dbReference>
<keyword evidence="2" id="KW-1185">Reference proteome</keyword>
<protein>
    <submittedName>
        <fullName evidence="1">Uncharacterized protein</fullName>
    </submittedName>
</protein>
<comment type="caution">
    <text evidence="1">The sequence shown here is derived from an EMBL/GenBank/DDBJ whole genome shotgun (WGS) entry which is preliminary data.</text>
</comment>
<sequence>METDGGSAGLITSPLSEETEKQKTCCSVDECFQNISKDPRSLREVKSKEALWGSLLSRTTSSSAIKPDEKLSELLMHKLIRLESVAHFSPVCDTQLICLLCRHDACGACSILGVASVMNPTGCGMTDHPTVTVLSPMHADKPSDCC</sequence>
<name>A0A9N7TNE4_PLEPL</name>
<evidence type="ECO:0000313" key="1">
    <source>
        <dbReference type="EMBL" id="CAB1415208.1"/>
    </source>
</evidence>
<reference evidence="1" key="1">
    <citation type="submission" date="2020-03" db="EMBL/GenBank/DDBJ databases">
        <authorList>
            <person name="Weist P."/>
        </authorList>
    </citation>
    <scope>NUCLEOTIDE SEQUENCE</scope>
</reference>
<gene>
    <name evidence="1" type="ORF">PLEPLA_LOCUS2922</name>
</gene>
<proteinExistence type="predicted"/>
<dbReference type="AlphaFoldDB" id="A0A9N7TNE4"/>
<dbReference type="Proteomes" id="UP001153269">
    <property type="component" value="Unassembled WGS sequence"/>
</dbReference>
<organism evidence="1 2">
    <name type="scientific">Pleuronectes platessa</name>
    <name type="common">European plaice</name>
    <dbReference type="NCBI Taxonomy" id="8262"/>
    <lineage>
        <taxon>Eukaryota</taxon>
        <taxon>Metazoa</taxon>
        <taxon>Chordata</taxon>
        <taxon>Craniata</taxon>
        <taxon>Vertebrata</taxon>
        <taxon>Euteleostomi</taxon>
        <taxon>Actinopterygii</taxon>
        <taxon>Neopterygii</taxon>
        <taxon>Teleostei</taxon>
        <taxon>Neoteleostei</taxon>
        <taxon>Acanthomorphata</taxon>
        <taxon>Carangaria</taxon>
        <taxon>Pleuronectiformes</taxon>
        <taxon>Pleuronectoidei</taxon>
        <taxon>Pleuronectidae</taxon>
        <taxon>Pleuronectes</taxon>
    </lineage>
</organism>
<accession>A0A9N7TNE4</accession>